<dbReference type="AlphaFoldDB" id="A0A9Q4C436"/>
<evidence type="ECO:0000313" key="2">
    <source>
        <dbReference type="EMBL" id="MCX2819495.1"/>
    </source>
</evidence>
<evidence type="ECO:0000256" key="1">
    <source>
        <dbReference type="SAM" id="Phobius"/>
    </source>
</evidence>
<gene>
    <name evidence="2" type="ORF">EGH25_09050</name>
</gene>
<protein>
    <submittedName>
        <fullName evidence="2">Uncharacterized protein</fullName>
    </submittedName>
</protein>
<sequence length="75" mass="7939">MGFGNVFGWFKALSPFQHAAVAVLLPVLGFGLLLTAFNSSLIPSAYIAVASFVSFGLLIPSVVIYVLSIYITEDG</sequence>
<organism evidence="2 3">
    <name type="scientific">Halorutilus salinus</name>
    <dbReference type="NCBI Taxonomy" id="2487751"/>
    <lineage>
        <taxon>Archaea</taxon>
        <taxon>Methanobacteriati</taxon>
        <taxon>Methanobacteriota</taxon>
        <taxon>Stenosarchaea group</taxon>
        <taxon>Halobacteria</taxon>
        <taxon>Halorutilales</taxon>
        <taxon>Halorutilaceae</taxon>
        <taxon>Halorutilus</taxon>
    </lineage>
</organism>
<accession>A0A9Q4C436</accession>
<keyword evidence="1" id="KW-1133">Transmembrane helix</keyword>
<evidence type="ECO:0000313" key="3">
    <source>
        <dbReference type="Proteomes" id="UP001149411"/>
    </source>
</evidence>
<feature type="transmembrane region" description="Helical" evidence="1">
    <location>
        <begin position="46"/>
        <end position="71"/>
    </location>
</feature>
<feature type="transmembrane region" description="Helical" evidence="1">
    <location>
        <begin position="16"/>
        <end position="34"/>
    </location>
</feature>
<dbReference type="EMBL" id="RKLV01000008">
    <property type="protein sequence ID" value="MCX2819495.1"/>
    <property type="molecule type" value="Genomic_DNA"/>
</dbReference>
<keyword evidence="1" id="KW-0812">Transmembrane</keyword>
<dbReference type="RefSeq" id="WP_266087792.1">
    <property type="nucleotide sequence ID" value="NZ_RKLV01000008.1"/>
</dbReference>
<proteinExistence type="predicted"/>
<keyword evidence="3" id="KW-1185">Reference proteome</keyword>
<comment type="caution">
    <text evidence="2">The sequence shown here is derived from an EMBL/GenBank/DDBJ whole genome shotgun (WGS) entry which is preliminary data.</text>
</comment>
<name>A0A9Q4C436_9EURY</name>
<keyword evidence="1" id="KW-0472">Membrane</keyword>
<reference evidence="2" key="1">
    <citation type="submission" date="2022-09" db="EMBL/GenBank/DDBJ databases">
        <title>Haloadaptaus new haloarchaeum isolated from saline soil.</title>
        <authorList>
            <person name="Duran-Viseras A."/>
            <person name="Sanchez-Porro C."/>
            <person name="Ventosa A."/>
        </authorList>
    </citation>
    <scope>NUCLEOTIDE SEQUENCE</scope>
    <source>
        <strain evidence="2">F3-133</strain>
    </source>
</reference>
<dbReference type="Proteomes" id="UP001149411">
    <property type="component" value="Unassembled WGS sequence"/>
</dbReference>